<sequence>MPPIITWSFHVMNKTLALAFGALVVASPALAQEEPVLNVYNWSDYIAEDTIANFEAETGIKVNYDVYDNNEIVDAKLLAGNSGYDIVVPSGNFLERQILAGLILPLDKSKLTNLGNLDPAVMATAASQDPDNAHGVPYMINTIGLGYNVAKVTEALGPDADLESWDLLFKPDVVSKLAGCGVAVLDSPSEVTGIALHYLGLDPNSESEEDLAKAEELLNSIKPSIRYFHSSQYIDDLGNGEICLALGYSGDIFIASDAAAQAGQGNEVTYLIPKEGAATLFDFLAIPIDAPHPDNAHKFIDYILKPEVVAAITNYVFYANPNLPALEFVDEEVRSNPGIYPPAETIAKAFVMKAHSPEFEEVLTRTWTRIKTGQ</sequence>
<feature type="signal peptide" evidence="6">
    <location>
        <begin position="1"/>
        <end position="31"/>
    </location>
</feature>
<reference evidence="7 8" key="1">
    <citation type="submission" date="2014-08" db="EMBL/GenBank/DDBJ databases">
        <authorList>
            <person name="Hassan Y.I."/>
            <person name="Lepp D."/>
            <person name="Zhou T."/>
        </authorList>
    </citation>
    <scope>NUCLEOTIDE SEQUENCE [LARGE SCALE GENOMIC DNA]</scope>
    <source>
        <strain evidence="7 8">IFO13584</strain>
    </source>
</reference>
<keyword evidence="4 5" id="KW-0574">Periplasm</keyword>
<dbReference type="SUPFAM" id="SSF53850">
    <property type="entry name" value="Periplasmic binding protein-like II"/>
    <property type="match status" value="1"/>
</dbReference>
<proteinExistence type="inferred from homology"/>
<name>A0A087LZ88_9HYPH</name>
<dbReference type="PANTHER" id="PTHR30222">
    <property type="entry name" value="SPERMIDINE/PUTRESCINE-BINDING PERIPLASMIC PROTEIN"/>
    <property type="match status" value="1"/>
</dbReference>
<keyword evidence="2 5" id="KW-0813">Transport</keyword>
<evidence type="ECO:0000256" key="3">
    <source>
        <dbReference type="ARBA" id="ARBA00022729"/>
    </source>
</evidence>
<dbReference type="Gene3D" id="3.40.190.10">
    <property type="entry name" value="Periplasmic binding protein-like II"/>
    <property type="match status" value="2"/>
</dbReference>
<dbReference type="GO" id="GO:0042597">
    <property type="term" value="C:periplasmic space"/>
    <property type="evidence" value="ECO:0007669"/>
    <property type="project" value="UniProtKB-SubCell"/>
</dbReference>
<evidence type="ECO:0000256" key="1">
    <source>
        <dbReference type="ARBA" id="ARBA00004418"/>
    </source>
</evidence>
<dbReference type="STRING" id="46914.JP75_17710"/>
<evidence type="ECO:0000313" key="8">
    <source>
        <dbReference type="Proteomes" id="UP000028981"/>
    </source>
</evidence>
<dbReference type="InterPro" id="IPR006059">
    <property type="entry name" value="SBP"/>
</dbReference>
<dbReference type="PRINTS" id="PR00909">
    <property type="entry name" value="SPERMDNBNDNG"/>
</dbReference>
<comment type="function">
    <text evidence="5">Required for the activity of the bacterial periplasmic transport system of putrescine.</text>
</comment>
<evidence type="ECO:0000256" key="2">
    <source>
        <dbReference type="ARBA" id="ARBA00022448"/>
    </source>
</evidence>
<accession>A0A087LZ88</accession>
<keyword evidence="3 6" id="KW-0732">Signal</keyword>
<keyword evidence="8" id="KW-1185">Reference proteome</keyword>
<gene>
    <name evidence="7" type="ORF">JP75_17710</name>
</gene>
<comment type="caution">
    <text evidence="7">The sequence shown here is derived from an EMBL/GenBank/DDBJ whole genome shotgun (WGS) entry which is preliminary data.</text>
</comment>
<dbReference type="Proteomes" id="UP000028981">
    <property type="component" value="Unassembled WGS sequence"/>
</dbReference>
<dbReference type="GO" id="GO:0019808">
    <property type="term" value="F:polyamine binding"/>
    <property type="evidence" value="ECO:0007669"/>
    <property type="project" value="InterPro"/>
</dbReference>
<comment type="subcellular location">
    <subcellularLocation>
        <location evidence="1 5">Periplasm</location>
    </subcellularLocation>
</comment>
<feature type="chain" id="PRO_5001825735" description="Putrescine-binding periplasmic protein" evidence="6">
    <location>
        <begin position="32"/>
        <end position="374"/>
    </location>
</feature>
<dbReference type="GO" id="GO:0015846">
    <property type="term" value="P:polyamine transport"/>
    <property type="evidence" value="ECO:0007669"/>
    <property type="project" value="InterPro"/>
</dbReference>
<dbReference type="PANTHER" id="PTHR30222:SF12">
    <property type="entry name" value="NORSPERMIDINE SENSOR"/>
    <property type="match status" value="1"/>
</dbReference>
<dbReference type="AlphaFoldDB" id="A0A087LZ88"/>
<organism evidence="7 8">
    <name type="scientific">Devosia riboflavina</name>
    <dbReference type="NCBI Taxonomy" id="46914"/>
    <lineage>
        <taxon>Bacteria</taxon>
        <taxon>Pseudomonadati</taxon>
        <taxon>Pseudomonadota</taxon>
        <taxon>Alphaproteobacteria</taxon>
        <taxon>Hyphomicrobiales</taxon>
        <taxon>Devosiaceae</taxon>
        <taxon>Devosia</taxon>
    </lineage>
</organism>
<dbReference type="PIRSF" id="PIRSF019574">
    <property type="entry name" value="Periplasmic_polyamine_BP"/>
    <property type="match status" value="1"/>
</dbReference>
<evidence type="ECO:0000313" key="7">
    <source>
        <dbReference type="EMBL" id="KFL29941.1"/>
    </source>
</evidence>
<dbReference type="EMBL" id="JQGC01000017">
    <property type="protein sequence ID" value="KFL29941.1"/>
    <property type="molecule type" value="Genomic_DNA"/>
</dbReference>
<evidence type="ECO:0000256" key="6">
    <source>
        <dbReference type="SAM" id="SignalP"/>
    </source>
</evidence>
<dbReference type="Pfam" id="PF13416">
    <property type="entry name" value="SBP_bac_8"/>
    <property type="match status" value="1"/>
</dbReference>
<dbReference type="CDD" id="cd13659">
    <property type="entry name" value="PBP2_PotF"/>
    <property type="match status" value="1"/>
</dbReference>
<protein>
    <recommendedName>
        <fullName evidence="5">Putrescine-binding periplasmic protein</fullName>
    </recommendedName>
</protein>
<evidence type="ECO:0000256" key="5">
    <source>
        <dbReference type="PIRNR" id="PIRNR019574"/>
    </source>
</evidence>
<comment type="similarity">
    <text evidence="5">Belongs to the bacterial solute-binding protein PotD/PotF family.</text>
</comment>
<dbReference type="InterPro" id="IPR001188">
    <property type="entry name" value="Sperm_putr-bd"/>
</dbReference>
<evidence type="ECO:0000256" key="4">
    <source>
        <dbReference type="ARBA" id="ARBA00022764"/>
    </source>
</evidence>